<sequence>MDRVFKQKINRTITDKSKNTEVLLFKLGTALMYVKKKYEIAFTKHVMYIADQKRTERLLQCKHNWRSKLSKACRIQMTYGKERQTGKHYCCYGNNVSFMVTALLSLGNGRAVAPNTVPWNTIKETSTQEKKKIDDGPCKTNTPACP</sequence>
<feature type="region of interest" description="Disordered" evidence="1">
    <location>
        <begin position="125"/>
        <end position="146"/>
    </location>
</feature>
<proteinExistence type="predicted"/>
<organism evidence="2 3">
    <name type="scientific">Acropora cervicornis</name>
    <name type="common">Staghorn coral</name>
    <dbReference type="NCBI Taxonomy" id="6130"/>
    <lineage>
        <taxon>Eukaryota</taxon>
        <taxon>Metazoa</taxon>
        <taxon>Cnidaria</taxon>
        <taxon>Anthozoa</taxon>
        <taxon>Hexacorallia</taxon>
        <taxon>Scleractinia</taxon>
        <taxon>Astrocoeniina</taxon>
        <taxon>Acroporidae</taxon>
        <taxon>Acropora</taxon>
    </lineage>
</organism>
<evidence type="ECO:0000313" key="2">
    <source>
        <dbReference type="EMBL" id="KAK2566462.1"/>
    </source>
</evidence>
<keyword evidence="3" id="KW-1185">Reference proteome</keyword>
<dbReference type="EMBL" id="JARQWQ010000017">
    <property type="protein sequence ID" value="KAK2566462.1"/>
    <property type="molecule type" value="Genomic_DNA"/>
</dbReference>
<dbReference type="Proteomes" id="UP001249851">
    <property type="component" value="Unassembled WGS sequence"/>
</dbReference>
<reference evidence="2" key="2">
    <citation type="journal article" date="2023" name="Science">
        <title>Genomic signatures of disease resistance in endangered staghorn corals.</title>
        <authorList>
            <person name="Vollmer S.V."/>
            <person name="Selwyn J.D."/>
            <person name="Despard B.A."/>
            <person name="Roesel C.L."/>
        </authorList>
    </citation>
    <scope>NUCLEOTIDE SEQUENCE</scope>
    <source>
        <strain evidence="2">K2</strain>
    </source>
</reference>
<evidence type="ECO:0000313" key="3">
    <source>
        <dbReference type="Proteomes" id="UP001249851"/>
    </source>
</evidence>
<name>A0AAD9VA17_ACRCE</name>
<dbReference type="AlphaFoldDB" id="A0AAD9VA17"/>
<protein>
    <submittedName>
        <fullName evidence="2">Uncharacterized protein</fullName>
    </submittedName>
</protein>
<reference evidence="2" key="1">
    <citation type="journal article" date="2023" name="G3 (Bethesda)">
        <title>Whole genome assembly and annotation of the endangered Caribbean coral Acropora cervicornis.</title>
        <authorList>
            <person name="Selwyn J.D."/>
            <person name="Vollmer S.V."/>
        </authorList>
    </citation>
    <scope>NUCLEOTIDE SEQUENCE</scope>
    <source>
        <strain evidence="2">K2</strain>
    </source>
</reference>
<gene>
    <name evidence="2" type="ORF">P5673_009982</name>
</gene>
<evidence type="ECO:0000256" key="1">
    <source>
        <dbReference type="SAM" id="MobiDB-lite"/>
    </source>
</evidence>
<accession>A0AAD9VA17</accession>
<feature type="compositionally biased region" description="Basic and acidic residues" evidence="1">
    <location>
        <begin position="126"/>
        <end position="137"/>
    </location>
</feature>
<comment type="caution">
    <text evidence="2">The sequence shown here is derived from an EMBL/GenBank/DDBJ whole genome shotgun (WGS) entry which is preliminary data.</text>
</comment>